<sequence>MFEIIHLHVCTSNAIEPTTQKRERRTRLARLAFQLESSGTIIKALNVGRNGCSYEKNFKDVQQTTGVDQPKGILADSEDN</sequence>
<organism evidence="1 2">
    <name type="scientific">Ditylenchus dipsaci</name>
    <dbReference type="NCBI Taxonomy" id="166011"/>
    <lineage>
        <taxon>Eukaryota</taxon>
        <taxon>Metazoa</taxon>
        <taxon>Ecdysozoa</taxon>
        <taxon>Nematoda</taxon>
        <taxon>Chromadorea</taxon>
        <taxon>Rhabditida</taxon>
        <taxon>Tylenchina</taxon>
        <taxon>Tylenchomorpha</taxon>
        <taxon>Sphaerularioidea</taxon>
        <taxon>Anguinidae</taxon>
        <taxon>Anguininae</taxon>
        <taxon>Ditylenchus</taxon>
    </lineage>
</organism>
<dbReference type="WBParaSite" id="jg14080">
    <property type="protein sequence ID" value="jg14080"/>
    <property type="gene ID" value="jg14080"/>
</dbReference>
<reference evidence="2" key="1">
    <citation type="submission" date="2022-11" db="UniProtKB">
        <authorList>
            <consortium name="WormBaseParasite"/>
        </authorList>
    </citation>
    <scope>IDENTIFICATION</scope>
</reference>
<dbReference type="AlphaFoldDB" id="A0A915CYQ9"/>
<proteinExistence type="predicted"/>
<dbReference type="Proteomes" id="UP000887574">
    <property type="component" value="Unplaced"/>
</dbReference>
<protein>
    <submittedName>
        <fullName evidence="2">Uncharacterized protein</fullName>
    </submittedName>
</protein>
<name>A0A915CYQ9_9BILA</name>
<evidence type="ECO:0000313" key="1">
    <source>
        <dbReference type="Proteomes" id="UP000887574"/>
    </source>
</evidence>
<evidence type="ECO:0000313" key="2">
    <source>
        <dbReference type="WBParaSite" id="jg14080"/>
    </source>
</evidence>
<accession>A0A915CYQ9</accession>
<keyword evidence="1" id="KW-1185">Reference proteome</keyword>